<dbReference type="InParanoid" id="A0A2R6PD93"/>
<feature type="transmembrane region" description="Helical" evidence="1">
    <location>
        <begin position="20"/>
        <end position="38"/>
    </location>
</feature>
<comment type="caution">
    <text evidence="2">The sequence shown here is derived from an EMBL/GenBank/DDBJ whole genome shotgun (WGS) entry which is preliminary data.</text>
</comment>
<proteinExistence type="predicted"/>
<dbReference type="STRING" id="1590841.A0A2R6PD93"/>
<dbReference type="Proteomes" id="UP000241394">
    <property type="component" value="Chromosome LG26"/>
</dbReference>
<keyword evidence="1" id="KW-0472">Membrane</keyword>
<reference evidence="2 3" key="1">
    <citation type="submission" date="2017-07" db="EMBL/GenBank/DDBJ databases">
        <title>An improved, manually edited Actinidia chinensis var. chinensis (kiwifruit) genome highlights the challenges associated with draft genomes and gene prediction in plants.</title>
        <authorList>
            <person name="Pilkington S."/>
            <person name="Crowhurst R."/>
            <person name="Hilario E."/>
            <person name="Nardozza S."/>
            <person name="Fraser L."/>
            <person name="Peng Y."/>
            <person name="Gunaseelan K."/>
            <person name="Simpson R."/>
            <person name="Tahir J."/>
            <person name="Deroles S."/>
            <person name="Templeton K."/>
            <person name="Luo Z."/>
            <person name="Davy M."/>
            <person name="Cheng C."/>
            <person name="Mcneilage M."/>
            <person name="Scaglione D."/>
            <person name="Liu Y."/>
            <person name="Zhang Q."/>
            <person name="Datson P."/>
            <person name="De Silva N."/>
            <person name="Gardiner S."/>
            <person name="Bassett H."/>
            <person name="Chagne D."/>
            <person name="Mccallum J."/>
            <person name="Dzierzon H."/>
            <person name="Deng C."/>
            <person name="Wang Y.-Y."/>
            <person name="Barron N."/>
            <person name="Manako K."/>
            <person name="Bowen J."/>
            <person name="Foster T."/>
            <person name="Erridge Z."/>
            <person name="Tiffin H."/>
            <person name="Waite C."/>
            <person name="Davies K."/>
            <person name="Grierson E."/>
            <person name="Laing W."/>
            <person name="Kirk R."/>
            <person name="Chen X."/>
            <person name="Wood M."/>
            <person name="Montefiori M."/>
            <person name="Brummell D."/>
            <person name="Schwinn K."/>
            <person name="Catanach A."/>
            <person name="Fullerton C."/>
            <person name="Li D."/>
            <person name="Meiyalaghan S."/>
            <person name="Nieuwenhuizen N."/>
            <person name="Read N."/>
            <person name="Prakash R."/>
            <person name="Hunter D."/>
            <person name="Zhang H."/>
            <person name="Mckenzie M."/>
            <person name="Knabel M."/>
            <person name="Harris A."/>
            <person name="Allan A."/>
            <person name="Chen A."/>
            <person name="Janssen B."/>
            <person name="Plunkett B."/>
            <person name="Dwamena C."/>
            <person name="Voogd C."/>
            <person name="Leif D."/>
            <person name="Lafferty D."/>
            <person name="Souleyre E."/>
            <person name="Varkonyi-Gasic E."/>
            <person name="Gambi F."/>
            <person name="Hanley J."/>
            <person name="Yao J.-L."/>
            <person name="Cheung J."/>
            <person name="David K."/>
            <person name="Warren B."/>
            <person name="Marsh K."/>
            <person name="Snowden K."/>
            <person name="Lin-Wang K."/>
            <person name="Brian L."/>
            <person name="Martinez-Sanchez M."/>
            <person name="Wang M."/>
            <person name="Ileperuma N."/>
            <person name="Macnee N."/>
            <person name="Campin R."/>
            <person name="Mcatee P."/>
            <person name="Drummond R."/>
            <person name="Espley R."/>
            <person name="Ireland H."/>
            <person name="Wu R."/>
            <person name="Atkinson R."/>
            <person name="Karunairetnam S."/>
            <person name="Bulley S."/>
            <person name="Chunkath S."/>
            <person name="Hanley Z."/>
            <person name="Storey R."/>
            <person name="Thrimawithana A."/>
            <person name="Thomson S."/>
            <person name="David C."/>
            <person name="Testolin R."/>
        </authorList>
    </citation>
    <scope>NUCLEOTIDE SEQUENCE [LARGE SCALE GENOMIC DNA]</scope>
    <source>
        <strain evidence="3">cv. Red5</strain>
        <tissue evidence="2">Young leaf</tissue>
    </source>
</reference>
<protein>
    <submittedName>
        <fullName evidence="2">Uncharacterized protein</fullName>
    </submittedName>
</protein>
<dbReference type="EMBL" id="NKQK01000026">
    <property type="protein sequence ID" value="PSR89371.1"/>
    <property type="molecule type" value="Genomic_DNA"/>
</dbReference>
<dbReference type="AlphaFoldDB" id="A0A2R6PD93"/>
<name>A0A2R6PD93_ACTCC</name>
<organism evidence="2 3">
    <name type="scientific">Actinidia chinensis var. chinensis</name>
    <name type="common">Chinese soft-hair kiwi</name>
    <dbReference type="NCBI Taxonomy" id="1590841"/>
    <lineage>
        <taxon>Eukaryota</taxon>
        <taxon>Viridiplantae</taxon>
        <taxon>Streptophyta</taxon>
        <taxon>Embryophyta</taxon>
        <taxon>Tracheophyta</taxon>
        <taxon>Spermatophyta</taxon>
        <taxon>Magnoliopsida</taxon>
        <taxon>eudicotyledons</taxon>
        <taxon>Gunneridae</taxon>
        <taxon>Pentapetalae</taxon>
        <taxon>asterids</taxon>
        <taxon>Ericales</taxon>
        <taxon>Actinidiaceae</taxon>
        <taxon>Actinidia</taxon>
    </lineage>
</organism>
<accession>A0A2R6PD93</accession>
<keyword evidence="3" id="KW-1185">Reference proteome</keyword>
<reference evidence="3" key="2">
    <citation type="journal article" date="2018" name="BMC Genomics">
        <title>A manually annotated Actinidia chinensis var. chinensis (kiwifruit) genome highlights the challenges associated with draft genomes and gene prediction in plants.</title>
        <authorList>
            <person name="Pilkington S.M."/>
            <person name="Crowhurst R."/>
            <person name="Hilario E."/>
            <person name="Nardozza S."/>
            <person name="Fraser L."/>
            <person name="Peng Y."/>
            <person name="Gunaseelan K."/>
            <person name="Simpson R."/>
            <person name="Tahir J."/>
            <person name="Deroles S.C."/>
            <person name="Templeton K."/>
            <person name="Luo Z."/>
            <person name="Davy M."/>
            <person name="Cheng C."/>
            <person name="McNeilage M."/>
            <person name="Scaglione D."/>
            <person name="Liu Y."/>
            <person name="Zhang Q."/>
            <person name="Datson P."/>
            <person name="De Silva N."/>
            <person name="Gardiner S.E."/>
            <person name="Bassett H."/>
            <person name="Chagne D."/>
            <person name="McCallum J."/>
            <person name="Dzierzon H."/>
            <person name="Deng C."/>
            <person name="Wang Y.Y."/>
            <person name="Barron L."/>
            <person name="Manako K."/>
            <person name="Bowen J."/>
            <person name="Foster T.M."/>
            <person name="Erridge Z.A."/>
            <person name="Tiffin H."/>
            <person name="Waite C.N."/>
            <person name="Davies K.M."/>
            <person name="Grierson E.P."/>
            <person name="Laing W.A."/>
            <person name="Kirk R."/>
            <person name="Chen X."/>
            <person name="Wood M."/>
            <person name="Montefiori M."/>
            <person name="Brummell D.A."/>
            <person name="Schwinn K.E."/>
            <person name="Catanach A."/>
            <person name="Fullerton C."/>
            <person name="Li D."/>
            <person name="Meiyalaghan S."/>
            <person name="Nieuwenhuizen N."/>
            <person name="Read N."/>
            <person name="Prakash R."/>
            <person name="Hunter D."/>
            <person name="Zhang H."/>
            <person name="McKenzie M."/>
            <person name="Knabel M."/>
            <person name="Harris A."/>
            <person name="Allan A.C."/>
            <person name="Gleave A."/>
            <person name="Chen A."/>
            <person name="Janssen B.J."/>
            <person name="Plunkett B."/>
            <person name="Ampomah-Dwamena C."/>
            <person name="Voogd C."/>
            <person name="Leif D."/>
            <person name="Lafferty D."/>
            <person name="Souleyre E.J.F."/>
            <person name="Varkonyi-Gasic E."/>
            <person name="Gambi F."/>
            <person name="Hanley J."/>
            <person name="Yao J.L."/>
            <person name="Cheung J."/>
            <person name="David K.M."/>
            <person name="Warren B."/>
            <person name="Marsh K."/>
            <person name="Snowden K.C."/>
            <person name="Lin-Wang K."/>
            <person name="Brian L."/>
            <person name="Martinez-Sanchez M."/>
            <person name="Wang M."/>
            <person name="Ileperuma N."/>
            <person name="Macnee N."/>
            <person name="Campin R."/>
            <person name="McAtee P."/>
            <person name="Drummond R.S.M."/>
            <person name="Espley R.V."/>
            <person name="Ireland H.S."/>
            <person name="Wu R."/>
            <person name="Atkinson R.G."/>
            <person name="Karunairetnam S."/>
            <person name="Bulley S."/>
            <person name="Chunkath S."/>
            <person name="Hanley Z."/>
            <person name="Storey R."/>
            <person name="Thrimawithana A.H."/>
            <person name="Thomson S."/>
            <person name="David C."/>
            <person name="Testolin R."/>
            <person name="Huang H."/>
            <person name="Hellens R.P."/>
            <person name="Schaffer R.J."/>
        </authorList>
    </citation>
    <scope>NUCLEOTIDE SEQUENCE [LARGE SCALE GENOMIC DNA]</scope>
    <source>
        <strain evidence="3">cv. Red5</strain>
    </source>
</reference>
<sequence>MEKTKTEGSDAVSSPSPWKAFTVHLSCGLGLALALWVAHKVYSINLISDPTQTLRLIWYWKAVGRGTLGLPAGAVVNEFGAVALGAPVGVKLSLQLLFMVHHGRIGNEYLRTQSLVDLLIIRYVYLRTELLLELGLGLGLCHLIGKGHGRNGLFP</sequence>
<dbReference type="OrthoDB" id="17366at2759"/>
<evidence type="ECO:0000313" key="2">
    <source>
        <dbReference type="EMBL" id="PSR89371.1"/>
    </source>
</evidence>
<evidence type="ECO:0000256" key="1">
    <source>
        <dbReference type="SAM" id="Phobius"/>
    </source>
</evidence>
<evidence type="ECO:0000313" key="3">
    <source>
        <dbReference type="Proteomes" id="UP000241394"/>
    </source>
</evidence>
<keyword evidence="1" id="KW-0812">Transmembrane</keyword>
<gene>
    <name evidence="2" type="ORF">CEY00_Acc29570</name>
</gene>
<dbReference type="Gramene" id="PSR89371">
    <property type="protein sequence ID" value="PSR89371"/>
    <property type="gene ID" value="CEY00_Acc29570"/>
</dbReference>
<keyword evidence="1" id="KW-1133">Transmembrane helix</keyword>